<keyword evidence="4" id="KW-1185">Reference proteome</keyword>
<evidence type="ECO:0000313" key="3">
    <source>
        <dbReference type="EMBL" id="MDY5154754.1"/>
    </source>
</evidence>
<organism evidence="3 5">
    <name type="scientific">Actinotignum urinale</name>
    <dbReference type="NCBI Taxonomy" id="190146"/>
    <lineage>
        <taxon>Bacteria</taxon>
        <taxon>Bacillati</taxon>
        <taxon>Actinomycetota</taxon>
        <taxon>Actinomycetes</taxon>
        <taxon>Actinomycetales</taxon>
        <taxon>Actinomycetaceae</taxon>
        <taxon>Actinotignum</taxon>
    </lineage>
</organism>
<evidence type="ECO:0000313" key="4">
    <source>
        <dbReference type="Proteomes" id="UP001275049"/>
    </source>
</evidence>
<feature type="transmembrane region" description="Helical" evidence="1">
    <location>
        <begin position="300"/>
        <end position="321"/>
    </location>
</feature>
<feature type="transmembrane region" description="Helical" evidence="1">
    <location>
        <begin position="12"/>
        <end position="34"/>
    </location>
</feature>
<comment type="caution">
    <text evidence="3">The sequence shown here is derived from an EMBL/GenBank/DDBJ whole genome shotgun (WGS) entry which is preliminary data.</text>
</comment>
<feature type="transmembrane region" description="Helical" evidence="1">
    <location>
        <begin position="94"/>
        <end position="111"/>
    </location>
</feature>
<dbReference type="Pfam" id="PF04657">
    <property type="entry name" value="DMT_YdcZ"/>
    <property type="match status" value="2"/>
</dbReference>
<dbReference type="AlphaFoldDB" id="A0AAW9HV90"/>
<dbReference type="Proteomes" id="UP001275049">
    <property type="component" value="Unassembled WGS sequence"/>
</dbReference>
<sequence length="333" mass="34744">MNKTTENTTKNTATTTASTTVVGVFVILTVLAGMLGPVQSLVNGQLGSVIGDGHLAACISFFSGLVVMFAIVLPQKKLRTALFRLPSQLKNKTLPWPYFFAGCCGAVIVLSEGVSVGSLGVATFQTSLICGMVISGIMCDRLGIGVEFKQSLNVPRVLGAVLAIVSTVLVVYPVFTAPHVIVLAVLPFTGGLLAGWQPAGNSQIGHIADSMLVSITWNFIIGFLALTIGFLVRLAMGHATFALPTKWWMFLGGPLGLLSIALMALLVRKLGLLLLALASTAGQLIGSVTIDYAFPQLGHTVYAMTVIGTIVALIASGIAMIPSKKIGKGTESV</sequence>
<feature type="transmembrane region" description="Helical" evidence="1">
    <location>
        <begin position="272"/>
        <end position="294"/>
    </location>
</feature>
<feature type="transmembrane region" description="Helical" evidence="1">
    <location>
        <begin position="54"/>
        <end position="73"/>
    </location>
</feature>
<evidence type="ECO:0000313" key="2">
    <source>
        <dbReference type="EMBL" id="MDY5132490.1"/>
    </source>
</evidence>
<protein>
    <submittedName>
        <fullName evidence="3">DMT family transporter</fullName>
    </submittedName>
</protein>
<feature type="transmembrane region" description="Helical" evidence="1">
    <location>
        <begin position="157"/>
        <end position="175"/>
    </location>
</feature>
<feature type="transmembrane region" description="Helical" evidence="1">
    <location>
        <begin position="117"/>
        <end position="137"/>
    </location>
</feature>
<evidence type="ECO:0000313" key="5">
    <source>
        <dbReference type="Proteomes" id="UP001281731"/>
    </source>
</evidence>
<accession>A0AAW9HV90</accession>
<dbReference type="GO" id="GO:0005886">
    <property type="term" value="C:plasma membrane"/>
    <property type="evidence" value="ECO:0007669"/>
    <property type="project" value="TreeGrafter"/>
</dbReference>
<feature type="transmembrane region" description="Helical" evidence="1">
    <location>
        <begin position="211"/>
        <end position="235"/>
    </location>
</feature>
<proteinExistence type="predicted"/>
<dbReference type="EMBL" id="JAWNGA010000002">
    <property type="protein sequence ID" value="MDY5132490.1"/>
    <property type="molecule type" value="Genomic_DNA"/>
</dbReference>
<dbReference type="PANTHER" id="PTHR34821">
    <property type="entry name" value="INNER MEMBRANE PROTEIN YDCZ"/>
    <property type="match status" value="1"/>
</dbReference>
<reference evidence="3 4" key="1">
    <citation type="submission" date="2023-10" db="EMBL/GenBank/DDBJ databases">
        <title>Whole Genome based description of the genera Actinobaculum and Actinotignum reveals a complex phylogenetic relationship within the species included in the genus Actinotignum.</title>
        <authorList>
            <person name="Jensen C.S."/>
            <person name="Dargis R."/>
            <person name="Kemp M."/>
            <person name="Christensen J.J."/>
        </authorList>
    </citation>
    <scope>NUCLEOTIDE SEQUENCE</scope>
    <source>
        <strain evidence="3">SLA_B511</strain>
        <strain evidence="2 4">SLA_B974</strain>
    </source>
</reference>
<gene>
    <name evidence="3" type="ORF">R6G80_03320</name>
    <name evidence="2" type="ORF">R6G86_01850</name>
</gene>
<dbReference type="PANTHER" id="PTHR34821:SF2">
    <property type="entry name" value="INNER MEMBRANE PROTEIN YDCZ"/>
    <property type="match status" value="1"/>
</dbReference>
<dbReference type="RefSeq" id="WP_308806653.1">
    <property type="nucleotide sequence ID" value="NZ_CAMYCL010000007.1"/>
</dbReference>
<keyword evidence="1" id="KW-0472">Membrane</keyword>
<evidence type="ECO:0000256" key="1">
    <source>
        <dbReference type="SAM" id="Phobius"/>
    </source>
</evidence>
<feature type="transmembrane region" description="Helical" evidence="1">
    <location>
        <begin position="247"/>
        <end position="267"/>
    </location>
</feature>
<feature type="transmembrane region" description="Helical" evidence="1">
    <location>
        <begin position="181"/>
        <end position="199"/>
    </location>
</feature>
<dbReference type="EMBL" id="JAWNGC010000003">
    <property type="protein sequence ID" value="MDY5154754.1"/>
    <property type="molecule type" value="Genomic_DNA"/>
</dbReference>
<name>A0AAW9HV90_9ACTO</name>
<keyword evidence="1" id="KW-1133">Transmembrane helix</keyword>
<dbReference type="InterPro" id="IPR006750">
    <property type="entry name" value="YdcZ"/>
</dbReference>
<keyword evidence="1" id="KW-0812">Transmembrane</keyword>
<dbReference type="Proteomes" id="UP001281731">
    <property type="component" value="Unassembled WGS sequence"/>
</dbReference>